<reference evidence="4 5" key="1">
    <citation type="journal article" date="2023" name="Int. J. Syst. Evol. Microbiol.">
        <title>Lactiplantibacillus brownii sp. nov., a novel psychrotolerant species isolated from sauerkraut.</title>
        <authorList>
            <person name="Heng Y.C."/>
            <person name="Silvaraju S."/>
            <person name="Lee J.K.Y."/>
            <person name="Kittelmann S."/>
        </authorList>
    </citation>
    <scope>NUCLEOTIDE SEQUENCE [LARGE SCALE GENOMIC DNA]</scope>
    <source>
        <strain evidence="4 5">WILCCON 0030</strain>
    </source>
</reference>
<dbReference type="NCBIfam" id="TIGR01847">
    <property type="entry name" value="bacteriocin_sig"/>
    <property type="match status" value="1"/>
</dbReference>
<evidence type="ECO:0000256" key="2">
    <source>
        <dbReference type="ARBA" id="ARBA00023022"/>
    </source>
</evidence>
<comment type="caution">
    <text evidence="4">The sequence shown here is derived from an EMBL/GenBank/DDBJ whole genome shotgun (WGS) entry which is preliminary data.</text>
</comment>
<name>A0ABU1A581_9LACO</name>
<dbReference type="EMBL" id="JAVCWF010000001">
    <property type="protein sequence ID" value="MDQ7936149.1"/>
    <property type="molecule type" value="Genomic_DNA"/>
</dbReference>
<protein>
    <submittedName>
        <fullName evidence="4">Bacteriocin</fullName>
    </submittedName>
</protein>
<evidence type="ECO:0000256" key="1">
    <source>
        <dbReference type="ARBA" id="ARBA00022529"/>
    </source>
</evidence>
<organism evidence="4 5">
    <name type="scientific">Lactiplantibacillus brownii</name>
    <dbReference type="NCBI Taxonomy" id="3069269"/>
    <lineage>
        <taxon>Bacteria</taxon>
        <taxon>Bacillati</taxon>
        <taxon>Bacillota</taxon>
        <taxon>Bacilli</taxon>
        <taxon>Lactobacillales</taxon>
        <taxon>Lactobacillaceae</taxon>
        <taxon>Lactiplantibacillus</taxon>
    </lineage>
</organism>
<dbReference type="Proteomes" id="UP001227831">
    <property type="component" value="Unassembled WGS sequence"/>
</dbReference>
<dbReference type="RefSeq" id="WP_308701994.1">
    <property type="nucleotide sequence ID" value="NZ_AP027463.1"/>
</dbReference>
<keyword evidence="1" id="KW-0929">Antimicrobial</keyword>
<keyword evidence="2" id="KW-0044">Antibiotic</keyword>
<gene>
    <name evidence="4" type="ORF">RA086_00605</name>
</gene>
<evidence type="ECO:0000256" key="3">
    <source>
        <dbReference type="ARBA" id="ARBA00023048"/>
    </source>
</evidence>
<proteinExistence type="predicted"/>
<keyword evidence="5" id="KW-1185">Reference proteome</keyword>
<keyword evidence="3" id="KW-0078">Bacteriocin</keyword>
<dbReference type="InterPro" id="IPR010133">
    <property type="entry name" value="Bacteriocin_signal_seq"/>
</dbReference>
<evidence type="ECO:0000313" key="4">
    <source>
        <dbReference type="EMBL" id="MDQ7936149.1"/>
    </source>
</evidence>
<evidence type="ECO:0000313" key="5">
    <source>
        <dbReference type="Proteomes" id="UP001227831"/>
    </source>
</evidence>
<sequence length="50" mass="5651">MKMIEELNTVDVFAPVSNNELNTVVGGSWKSFWRSLRSGFYDGEKGIFHG</sequence>
<accession>A0ABU1A581</accession>